<gene>
    <name evidence="2" type="ORF">Daus18300_007898</name>
</gene>
<dbReference type="InterPro" id="IPR051531">
    <property type="entry name" value="N-acetyltransferase"/>
</dbReference>
<dbReference type="EMBL" id="JAWRVE010000071">
    <property type="protein sequence ID" value="KAL1864118.1"/>
    <property type="molecule type" value="Genomic_DNA"/>
</dbReference>
<name>A0ABR3WKM8_9PEZI</name>
<dbReference type="Pfam" id="PF13302">
    <property type="entry name" value="Acetyltransf_3"/>
    <property type="match status" value="1"/>
</dbReference>
<dbReference type="Gene3D" id="3.40.630.30">
    <property type="match status" value="1"/>
</dbReference>
<dbReference type="SUPFAM" id="SSF55729">
    <property type="entry name" value="Acyl-CoA N-acyltransferases (Nat)"/>
    <property type="match status" value="1"/>
</dbReference>
<accession>A0ABR3WKM8</accession>
<dbReference type="InterPro" id="IPR016181">
    <property type="entry name" value="Acyl_CoA_acyltransferase"/>
</dbReference>
<dbReference type="Proteomes" id="UP001583177">
    <property type="component" value="Unassembled WGS sequence"/>
</dbReference>
<reference evidence="2 3" key="1">
    <citation type="journal article" date="2024" name="IMA Fungus">
        <title>IMA Genome - F19 : A genome assembly and annotation guide to empower mycologists, including annotated draft genome sequences of Ceratocystis pirilliformis, Diaporthe australafricana, Fusarium ophioides, Paecilomyces lecythidis, and Sporothrix stenoceras.</title>
        <authorList>
            <person name="Aylward J."/>
            <person name="Wilson A.M."/>
            <person name="Visagie C.M."/>
            <person name="Spraker J."/>
            <person name="Barnes I."/>
            <person name="Buitendag C."/>
            <person name="Ceriani C."/>
            <person name="Del Mar Angel L."/>
            <person name="du Plessis D."/>
            <person name="Fuchs T."/>
            <person name="Gasser K."/>
            <person name="Kramer D."/>
            <person name="Li W."/>
            <person name="Munsamy K."/>
            <person name="Piso A."/>
            <person name="Price J.L."/>
            <person name="Sonnekus B."/>
            <person name="Thomas C."/>
            <person name="van der Nest A."/>
            <person name="van Dijk A."/>
            <person name="van Heerden A."/>
            <person name="van Vuuren N."/>
            <person name="Yilmaz N."/>
            <person name="Duong T.A."/>
            <person name="van der Merwe N.A."/>
            <person name="Wingfield M.J."/>
            <person name="Wingfield B.D."/>
        </authorList>
    </citation>
    <scope>NUCLEOTIDE SEQUENCE [LARGE SCALE GENOMIC DNA]</scope>
    <source>
        <strain evidence="2 3">CMW 18300</strain>
    </source>
</reference>
<dbReference type="InterPro" id="IPR000182">
    <property type="entry name" value="GNAT_dom"/>
</dbReference>
<protein>
    <recommendedName>
        <fullName evidence="1">N-acetyltransferase domain-containing protein</fullName>
    </recommendedName>
</protein>
<keyword evidence="3" id="KW-1185">Reference proteome</keyword>
<sequence>MRMNPRVMQYMPGVETEKDAVKSYSVRRIELMMKEDGFSFAMVLPNASHESMAETLAYGPVIGFIGITAPPEVFYILDAEFWGGGYATEALKAFLHTYWNAFPEGLKEMDEWTRDFLETHIIVGNDGSEKVAAKCGFVHVADRSTPSHGEEVEKKIFRLQRP</sequence>
<proteinExistence type="predicted"/>
<evidence type="ECO:0000259" key="1">
    <source>
        <dbReference type="Pfam" id="PF13302"/>
    </source>
</evidence>
<dbReference type="PANTHER" id="PTHR43792">
    <property type="entry name" value="GNAT FAMILY, PUTATIVE (AFU_ORTHOLOGUE AFUA_3G00765)-RELATED-RELATED"/>
    <property type="match status" value="1"/>
</dbReference>
<organism evidence="2 3">
    <name type="scientific">Diaporthe australafricana</name>
    <dbReference type="NCBI Taxonomy" id="127596"/>
    <lineage>
        <taxon>Eukaryota</taxon>
        <taxon>Fungi</taxon>
        <taxon>Dikarya</taxon>
        <taxon>Ascomycota</taxon>
        <taxon>Pezizomycotina</taxon>
        <taxon>Sordariomycetes</taxon>
        <taxon>Sordariomycetidae</taxon>
        <taxon>Diaporthales</taxon>
        <taxon>Diaporthaceae</taxon>
        <taxon>Diaporthe</taxon>
    </lineage>
</organism>
<evidence type="ECO:0000313" key="3">
    <source>
        <dbReference type="Proteomes" id="UP001583177"/>
    </source>
</evidence>
<dbReference type="PANTHER" id="PTHR43792:SF1">
    <property type="entry name" value="N-ACETYLTRANSFERASE DOMAIN-CONTAINING PROTEIN"/>
    <property type="match status" value="1"/>
</dbReference>
<evidence type="ECO:0000313" key="2">
    <source>
        <dbReference type="EMBL" id="KAL1864118.1"/>
    </source>
</evidence>
<feature type="domain" description="N-acetyltransferase" evidence="1">
    <location>
        <begin position="3"/>
        <end position="138"/>
    </location>
</feature>
<comment type="caution">
    <text evidence="2">The sequence shown here is derived from an EMBL/GenBank/DDBJ whole genome shotgun (WGS) entry which is preliminary data.</text>
</comment>